<dbReference type="AlphaFoldDB" id="A0A4Q7J161"/>
<name>A0A4Q7J161_9PSEU</name>
<dbReference type="GO" id="GO:0005737">
    <property type="term" value="C:cytoplasm"/>
    <property type="evidence" value="ECO:0007669"/>
    <property type="project" value="UniProtKB-SubCell"/>
</dbReference>
<protein>
    <recommendedName>
        <fullName evidence="8">Cytidylate kinase</fullName>
        <shortName evidence="8">CK</shortName>
        <ecNumber evidence="8">2.7.4.25</ecNumber>
    </recommendedName>
    <alternativeName>
        <fullName evidence="8">Cytidine monophosphate kinase</fullName>
        <shortName evidence="8">CMP kinase</shortName>
    </alternativeName>
</protein>
<dbReference type="GO" id="GO:0036430">
    <property type="term" value="F:CMP kinase activity"/>
    <property type="evidence" value="ECO:0007669"/>
    <property type="project" value="RHEA"/>
</dbReference>
<feature type="compositionally biased region" description="Basic and acidic residues" evidence="9">
    <location>
        <begin position="175"/>
        <end position="185"/>
    </location>
</feature>
<sequence length="233" mass="23897">MIALDGPSGTGKTTAARGLASRLGAGYLDTGAMYRVIALAALRSGTDVGSPDAVTELARRVQLSIGTDPATPRVLLDGADVTADIRAPEVDRVVSPVAAVAAVRELLVAGQRQIIAAVLNGVGGIVVDGRDIGTVVVPDAPLKVFLTASADTRAARRDAQNTAAGLASDPAAARESVEGRDRIDTTRAASPLKAADDAVLLDTSDLDREQVLTALAEMARERGLLDEPAEATR</sequence>
<dbReference type="Gene3D" id="3.40.50.300">
    <property type="entry name" value="P-loop containing nucleotide triphosphate hydrolases"/>
    <property type="match status" value="1"/>
</dbReference>
<evidence type="ECO:0000256" key="4">
    <source>
        <dbReference type="ARBA" id="ARBA00022777"/>
    </source>
</evidence>
<keyword evidence="3 8" id="KW-0547">Nucleotide-binding</keyword>
<reference evidence="11 12" key="1">
    <citation type="submission" date="2019-02" db="EMBL/GenBank/DDBJ databases">
        <title>Draft genome sequence of Amycolatopsis sp. 8-3EHSu isolated from roots of Suaeda maritima.</title>
        <authorList>
            <person name="Duangmal K."/>
            <person name="Chantavorakit T."/>
        </authorList>
    </citation>
    <scope>NUCLEOTIDE SEQUENCE [LARGE SCALE GENOMIC DNA]</scope>
    <source>
        <strain evidence="11 12">8-3EHSu</strain>
    </source>
</reference>
<comment type="caution">
    <text evidence="11">The sequence shown here is derived from an EMBL/GenBank/DDBJ whole genome shotgun (WGS) entry which is preliminary data.</text>
</comment>
<feature type="domain" description="Cytidylate kinase" evidence="10">
    <location>
        <begin position="2"/>
        <end position="220"/>
    </location>
</feature>
<dbReference type="EMBL" id="SFCC01000018">
    <property type="protein sequence ID" value="RZQ60322.1"/>
    <property type="molecule type" value="Genomic_DNA"/>
</dbReference>
<dbReference type="EC" id="2.7.4.25" evidence="8"/>
<feature type="binding site" evidence="8">
    <location>
        <begin position="6"/>
        <end position="14"/>
    </location>
    <ligand>
        <name>ATP</name>
        <dbReference type="ChEBI" id="CHEBI:30616"/>
    </ligand>
</feature>
<comment type="catalytic activity">
    <reaction evidence="7 8">
        <text>CMP + ATP = CDP + ADP</text>
        <dbReference type="Rhea" id="RHEA:11600"/>
        <dbReference type="ChEBI" id="CHEBI:30616"/>
        <dbReference type="ChEBI" id="CHEBI:58069"/>
        <dbReference type="ChEBI" id="CHEBI:60377"/>
        <dbReference type="ChEBI" id="CHEBI:456216"/>
        <dbReference type="EC" id="2.7.4.25"/>
    </reaction>
</comment>
<accession>A0A4Q7J161</accession>
<dbReference type="Pfam" id="PF02224">
    <property type="entry name" value="Cytidylate_kin"/>
    <property type="match status" value="1"/>
</dbReference>
<comment type="subcellular location">
    <subcellularLocation>
        <location evidence="8">Cytoplasm</location>
    </subcellularLocation>
</comment>
<proteinExistence type="inferred from homology"/>
<dbReference type="GO" id="GO:0036431">
    <property type="term" value="F:dCMP kinase activity"/>
    <property type="evidence" value="ECO:0007669"/>
    <property type="project" value="InterPro"/>
</dbReference>
<evidence type="ECO:0000256" key="1">
    <source>
        <dbReference type="ARBA" id="ARBA00009427"/>
    </source>
</evidence>
<comment type="similarity">
    <text evidence="1 8">Belongs to the cytidylate kinase family. Type 1 subfamily.</text>
</comment>
<evidence type="ECO:0000256" key="5">
    <source>
        <dbReference type="ARBA" id="ARBA00022840"/>
    </source>
</evidence>
<organism evidence="11 12">
    <name type="scientific">Amycolatopsis suaedae</name>
    <dbReference type="NCBI Taxonomy" id="2510978"/>
    <lineage>
        <taxon>Bacteria</taxon>
        <taxon>Bacillati</taxon>
        <taxon>Actinomycetota</taxon>
        <taxon>Actinomycetes</taxon>
        <taxon>Pseudonocardiales</taxon>
        <taxon>Pseudonocardiaceae</taxon>
        <taxon>Amycolatopsis</taxon>
    </lineage>
</organism>
<comment type="catalytic activity">
    <reaction evidence="6 8">
        <text>dCMP + ATP = dCDP + ADP</text>
        <dbReference type="Rhea" id="RHEA:25094"/>
        <dbReference type="ChEBI" id="CHEBI:30616"/>
        <dbReference type="ChEBI" id="CHEBI:57566"/>
        <dbReference type="ChEBI" id="CHEBI:58593"/>
        <dbReference type="ChEBI" id="CHEBI:456216"/>
        <dbReference type="EC" id="2.7.4.25"/>
    </reaction>
</comment>
<dbReference type="GO" id="GO:0005524">
    <property type="term" value="F:ATP binding"/>
    <property type="evidence" value="ECO:0007669"/>
    <property type="project" value="UniProtKB-UniRule"/>
</dbReference>
<evidence type="ECO:0000256" key="9">
    <source>
        <dbReference type="SAM" id="MobiDB-lite"/>
    </source>
</evidence>
<dbReference type="InterPro" id="IPR003136">
    <property type="entry name" value="Cytidylate_kin"/>
</dbReference>
<dbReference type="InterPro" id="IPR027417">
    <property type="entry name" value="P-loop_NTPase"/>
</dbReference>
<evidence type="ECO:0000313" key="11">
    <source>
        <dbReference type="EMBL" id="RZQ60322.1"/>
    </source>
</evidence>
<evidence type="ECO:0000256" key="6">
    <source>
        <dbReference type="ARBA" id="ARBA00047615"/>
    </source>
</evidence>
<dbReference type="Proteomes" id="UP000292003">
    <property type="component" value="Unassembled WGS sequence"/>
</dbReference>
<evidence type="ECO:0000256" key="7">
    <source>
        <dbReference type="ARBA" id="ARBA00048478"/>
    </source>
</evidence>
<dbReference type="NCBIfam" id="TIGR00017">
    <property type="entry name" value="cmk"/>
    <property type="match status" value="1"/>
</dbReference>
<dbReference type="RefSeq" id="WP_130479023.1">
    <property type="nucleotide sequence ID" value="NZ_SFCC01000018.1"/>
</dbReference>
<evidence type="ECO:0000256" key="3">
    <source>
        <dbReference type="ARBA" id="ARBA00022741"/>
    </source>
</evidence>
<dbReference type="InterPro" id="IPR011994">
    <property type="entry name" value="Cytidylate_kinase_dom"/>
</dbReference>
<keyword evidence="5 8" id="KW-0067">ATP-binding</keyword>
<evidence type="ECO:0000313" key="12">
    <source>
        <dbReference type="Proteomes" id="UP000292003"/>
    </source>
</evidence>
<keyword evidence="12" id="KW-1185">Reference proteome</keyword>
<dbReference type="OrthoDB" id="9807434at2"/>
<evidence type="ECO:0000256" key="2">
    <source>
        <dbReference type="ARBA" id="ARBA00022679"/>
    </source>
</evidence>
<dbReference type="HAMAP" id="MF_00238">
    <property type="entry name" value="Cytidyl_kinase_type1"/>
    <property type="match status" value="1"/>
</dbReference>
<dbReference type="SUPFAM" id="SSF52540">
    <property type="entry name" value="P-loop containing nucleoside triphosphate hydrolases"/>
    <property type="match status" value="1"/>
</dbReference>
<keyword evidence="8" id="KW-0963">Cytoplasm</keyword>
<keyword evidence="2 8" id="KW-0808">Transferase</keyword>
<evidence type="ECO:0000256" key="8">
    <source>
        <dbReference type="HAMAP-Rule" id="MF_00238"/>
    </source>
</evidence>
<keyword evidence="4 8" id="KW-0418">Kinase</keyword>
<dbReference type="CDD" id="cd02020">
    <property type="entry name" value="CMPK"/>
    <property type="match status" value="1"/>
</dbReference>
<feature type="region of interest" description="Disordered" evidence="9">
    <location>
        <begin position="159"/>
        <end position="189"/>
    </location>
</feature>
<evidence type="ECO:0000259" key="10">
    <source>
        <dbReference type="Pfam" id="PF02224"/>
    </source>
</evidence>
<gene>
    <name evidence="8" type="primary">cmk</name>
    <name evidence="11" type="ORF">EWH70_30385</name>
</gene>
<dbReference type="GO" id="GO:0006220">
    <property type="term" value="P:pyrimidine nucleotide metabolic process"/>
    <property type="evidence" value="ECO:0007669"/>
    <property type="project" value="UniProtKB-UniRule"/>
</dbReference>